<gene>
    <name evidence="1" type="ORF">J2Z66_000742</name>
</gene>
<evidence type="ECO:0000313" key="2">
    <source>
        <dbReference type="Proteomes" id="UP001519287"/>
    </source>
</evidence>
<evidence type="ECO:0000313" key="1">
    <source>
        <dbReference type="EMBL" id="MBP1989147.1"/>
    </source>
</evidence>
<protein>
    <recommendedName>
        <fullName evidence="3">Right handed beta helix domain-containing protein</fullName>
    </recommendedName>
</protein>
<dbReference type="RefSeq" id="WP_209969981.1">
    <property type="nucleotide sequence ID" value="NZ_JAGGLB010000002.1"/>
</dbReference>
<dbReference type="Proteomes" id="UP001519287">
    <property type="component" value="Unassembled WGS sequence"/>
</dbReference>
<evidence type="ECO:0008006" key="3">
    <source>
        <dbReference type="Google" id="ProtNLM"/>
    </source>
</evidence>
<keyword evidence="2" id="KW-1185">Reference proteome</keyword>
<dbReference type="EMBL" id="JAGGLB010000002">
    <property type="protein sequence ID" value="MBP1989147.1"/>
    <property type="molecule type" value="Genomic_DNA"/>
</dbReference>
<organism evidence="1 2">
    <name type="scientific">Paenibacillus eucommiae</name>
    <dbReference type="NCBI Taxonomy" id="1355755"/>
    <lineage>
        <taxon>Bacteria</taxon>
        <taxon>Bacillati</taxon>
        <taxon>Bacillota</taxon>
        <taxon>Bacilli</taxon>
        <taxon>Bacillales</taxon>
        <taxon>Paenibacillaceae</taxon>
        <taxon>Paenibacillus</taxon>
    </lineage>
</organism>
<accession>A0ABS4INL3</accession>
<name>A0ABS4INL3_9BACL</name>
<sequence>MFIVPHKQKFPQDLIKRPTESFCPKLGNASAIHINAAKKATIENNTITANNITSASTEIIKFNSIWDKDKPFDIYSTSVIGNNITTNMAAKGISTLYAGIGAPKYEIKTTN</sequence>
<comment type="caution">
    <text evidence="1">The sequence shown here is derived from an EMBL/GenBank/DDBJ whole genome shotgun (WGS) entry which is preliminary data.</text>
</comment>
<reference evidence="1 2" key="1">
    <citation type="submission" date="2021-03" db="EMBL/GenBank/DDBJ databases">
        <title>Genomic Encyclopedia of Type Strains, Phase IV (KMG-IV): sequencing the most valuable type-strain genomes for metagenomic binning, comparative biology and taxonomic classification.</title>
        <authorList>
            <person name="Goeker M."/>
        </authorList>
    </citation>
    <scope>NUCLEOTIDE SEQUENCE [LARGE SCALE GENOMIC DNA]</scope>
    <source>
        <strain evidence="1 2">DSM 26048</strain>
    </source>
</reference>
<proteinExistence type="predicted"/>